<feature type="signal peptide" evidence="5">
    <location>
        <begin position="1"/>
        <end position="20"/>
    </location>
</feature>
<dbReference type="SUPFAM" id="SSF103088">
    <property type="entry name" value="OmpA-like"/>
    <property type="match status" value="1"/>
</dbReference>
<dbReference type="Pfam" id="PF00691">
    <property type="entry name" value="OmpA"/>
    <property type="match status" value="1"/>
</dbReference>
<feature type="chain" id="PRO_5004679085" description="OmpA-like domain-containing protein" evidence="5">
    <location>
        <begin position="21"/>
        <end position="713"/>
    </location>
</feature>
<dbReference type="InterPro" id="IPR050330">
    <property type="entry name" value="Bact_OuterMem_StrucFunc"/>
</dbReference>
<proteinExistence type="predicted"/>
<dbReference type="PANTHER" id="PTHR30329">
    <property type="entry name" value="STATOR ELEMENT OF FLAGELLAR MOTOR COMPLEX"/>
    <property type="match status" value="1"/>
</dbReference>
<sequence length="713" mass="79441">MAITCAGFLLLLVATGFASRDDVKLTNRYGQVGLWNTHSAKTLNRYGLQTNFWGSYTAHDDFLVNFWDRDGDPGLSDPIDPIPGFNAGEFNISVGYGFTDFFDLAVMVPVYLDKIAKDSNEDIITDNTVKGGAGDLEVSMKFQYPPNQESDFFKMAYYGAMSFPTGNTTQGRFPRHNYYYAWPSEDTTYIYSNDGNVEVDMKMLWTWDFRELSEEFPVLFHFNYGLRWNTNPDLEHVFMLNAGLDIRPRPWVNVFLDYSAQPSFSSVERRDVVLPTGEERQLGLLDDPMRLSPGIAFLTPGGFNFSAGAQISVANEDKQFLFYGREDALFETAVEPKAKFVASIGWNGIVFEEEEPRVGKDNPEVYSWPRAESITYGQSLRNARLYGGSADIDGEFSFVHRDSVPNAGVREYSVVFTPRDTTNYAAAFNDVSVTIENVETSVTAWPRARSITYGQSLNEAELRGGRADVDGEFFFVEGDTKPDAGTASHVVRFVPEDTVNYTISNRDIEVEVAKARPEVSQWPETDTITEGASLADVSLSSGRASVAGSFAFAEPEKEPSEGIESHEMIFTPDDTDNYETVRGSASVTVEREAPRAQVIQRGALILEGVNFELGSADLTRESYSVLDRVVESLRDWPEIELRVEGHTDATGSDSLNRRLSYERAKAVVDYFISQGIQGSRLSAVGKGPDEPIASNATADGRAENRRVELHRID</sequence>
<evidence type="ECO:0000256" key="4">
    <source>
        <dbReference type="PROSITE-ProRule" id="PRU00473"/>
    </source>
</evidence>
<comment type="subcellular location">
    <subcellularLocation>
        <location evidence="1">Cell outer membrane</location>
    </subcellularLocation>
</comment>
<dbReference type="Gene3D" id="3.30.1330.60">
    <property type="entry name" value="OmpA-like domain"/>
    <property type="match status" value="1"/>
</dbReference>
<evidence type="ECO:0000313" key="8">
    <source>
        <dbReference type="Proteomes" id="UP000017148"/>
    </source>
</evidence>
<dbReference type="AlphaFoldDB" id="U7D990"/>
<dbReference type="PANTHER" id="PTHR30329:SF21">
    <property type="entry name" value="LIPOPROTEIN YIAD-RELATED"/>
    <property type="match status" value="1"/>
</dbReference>
<dbReference type="PRINTS" id="PR01021">
    <property type="entry name" value="OMPADOMAIN"/>
</dbReference>
<dbReference type="eggNOG" id="COG2885">
    <property type="taxonomic scope" value="Bacteria"/>
</dbReference>
<organism evidence="7 8">
    <name type="scientific">Chitinivibrio alkaliphilus ACht1</name>
    <dbReference type="NCBI Taxonomy" id="1313304"/>
    <lineage>
        <taxon>Bacteria</taxon>
        <taxon>Pseudomonadati</taxon>
        <taxon>Fibrobacterota</taxon>
        <taxon>Chitinivibrionia</taxon>
        <taxon>Chitinivibrionales</taxon>
        <taxon>Chitinivibrionaceae</taxon>
        <taxon>Chitinivibrio</taxon>
    </lineage>
</organism>
<keyword evidence="8" id="KW-1185">Reference proteome</keyword>
<evidence type="ECO:0000259" key="6">
    <source>
        <dbReference type="PROSITE" id="PS51123"/>
    </source>
</evidence>
<dbReference type="STRING" id="1313304.CALK_0880"/>
<dbReference type="CDD" id="cd07185">
    <property type="entry name" value="OmpA_C-like"/>
    <property type="match status" value="1"/>
</dbReference>
<dbReference type="InterPro" id="IPR006664">
    <property type="entry name" value="OMP_bac"/>
</dbReference>
<reference evidence="7 8" key="1">
    <citation type="journal article" date="2013" name="Environ. Microbiol.">
        <title>Genome analysis of Chitinivibrio alkaliphilus gen. nov., sp. nov., a novel extremely haloalkaliphilic anaerobic chitinolytic bacterium from the candidate phylum Termite Group 3.</title>
        <authorList>
            <person name="Sorokin D.Y."/>
            <person name="Gumerov V.M."/>
            <person name="Rakitin A.L."/>
            <person name="Beletsky A.V."/>
            <person name="Damste J.S."/>
            <person name="Muyzer G."/>
            <person name="Mardanov A.V."/>
            <person name="Ravin N.V."/>
        </authorList>
    </citation>
    <scope>NUCLEOTIDE SEQUENCE [LARGE SCALE GENOMIC DNA]</scope>
    <source>
        <strain evidence="7 8">ACht1</strain>
    </source>
</reference>
<dbReference type="PROSITE" id="PS51123">
    <property type="entry name" value="OMPA_2"/>
    <property type="match status" value="1"/>
</dbReference>
<dbReference type="InterPro" id="IPR036737">
    <property type="entry name" value="OmpA-like_sf"/>
</dbReference>
<gene>
    <name evidence="7" type="ORF">CALK_0880</name>
</gene>
<evidence type="ECO:0000256" key="3">
    <source>
        <dbReference type="ARBA" id="ARBA00023237"/>
    </source>
</evidence>
<evidence type="ECO:0000256" key="2">
    <source>
        <dbReference type="ARBA" id="ARBA00023136"/>
    </source>
</evidence>
<comment type="caution">
    <text evidence="7">The sequence shown here is derived from an EMBL/GenBank/DDBJ whole genome shotgun (WGS) entry which is preliminary data.</text>
</comment>
<dbReference type="EMBL" id="ASJR01000006">
    <property type="protein sequence ID" value="ERP32151.1"/>
    <property type="molecule type" value="Genomic_DNA"/>
</dbReference>
<evidence type="ECO:0000256" key="1">
    <source>
        <dbReference type="ARBA" id="ARBA00004442"/>
    </source>
</evidence>
<protein>
    <recommendedName>
        <fullName evidence="6">OmpA-like domain-containing protein</fullName>
    </recommendedName>
</protein>
<evidence type="ECO:0000313" key="7">
    <source>
        <dbReference type="EMBL" id="ERP32151.1"/>
    </source>
</evidence>
<evidence type="ECO:0000256" key="5">
    <source>
        <dbReference type="SAM" id="SignalP"/>
    </source>
</evidence>
<keyword evidence="3" id="KW-0998">Cell outer membrane</keyword>
<accession>U7D990</accession>
<name>U7D990_9BACT</name>
<keyword evidence="5" id="KW-0732">Signal</keyword>
<dbReference type="InterPro" id="IPR006665">
    <property type="entry name" value="OmpA-like"/>
</dbReference>
<dbReference type="Proteomes" id="UP000017148">
    <property type="component" value="Unassembled WGS sequence"/>
</dbReference>
<keyword evidence="2 4" id="KW-0472">Membrane</keyword>
<dbReference type="GO" id="GO:0009279">
    <property type="term" value="C:cell outer membrane"/>
    <property type="evidence" value="ECO:0007669"/>
    <property type="project" value="UniProtKB-SubCell"/>
</dbReference>
<feature type="domain" description="OmpA-like" evidence="6">
    <location>
        <begin position="598"/>
        <end position="713"/>
    </location>
</feature>